<keyword evidence="2" id="KW-1185">Reference proteome</keyword>
<comment type="caution">
    <text evidence="1">The sequence shown here is derived from an EMBL/GenBank/DDBJ whole genome shotgun (WGS) entry which is preliminary data.</text>
</comment>
<reference evidence="1 2" key="1">
    <citation type="submission" date="2011-09" db="EMBL/GenBank/DDBJ databases">
        <title>The draft genome of Treponema saccharophilum DSM 2985.</title>
        <authorList>
            <consortium name="US DOE Joint Genome Institute (JGI-PGF)"/>
            <person name="Lucas S."/>
            <person name="Copeland A."/>
            <person name="Lapidus A."/>
            <person name="Glavina del Rio T."/>
            <person name="Dalin E."/>
            <person name="Tice H."/>
            <person name="Bruce D."/>
            <person name="Goodwin L."/>
            <person name="Pitluck S."/>
            <person name="Peters L."/>
            <person name="Kyrpides N."/>
            <person name="Mavromatis K."/>
            <person name="Ivanova N."/>
            <person name="Markowitz V."/>
            <person name="Cheng J.-F."/>
            <person name="Hugenholtz P."/>
            <person name="Woyke T."/>
            <person name="Wu D."/>
            <person name="Gronow S."/>
            <person name="Wellnitz S."/>
            <person name="Brambilla E."/>
            <person name="Klenk H.-P."/>
            <person name="Eisen J.A."/>
        </authorList>
    </citation>
    <scope>NUCLEOTIDE SEQUENCE [LARGE SCALE GENOMIC DNA]</scope>
    <source>
        <strain evidence="1 2">DSM 2985</strain>
    </source>
</reference>
<evidence type="ECO:0000313" key="1">
    <source>
        <dbReference type="EMBL" id="EIC01376.1"/>
    </source>
</evidence>
<dbReference type="STRING" id="907348.TresaDRAFT_1268"/>
<name>H7ELW8_9SPIR</name>
<evidence type="ECO:0000313" key="2">
    <source>
        <dbReference type="Proteomes" id="UP000003571"/>
    </source>
</evidence>
<proteinExistence type="predicted"/>
<sequence>MREVKLGGLTKEDLDEKYGKDAFILEGRYKDMNVYVLKPKSTGLTGIPITALEKDGIFELHQDFIGLDAWTNCTSINS</sequence>
<accession>H7ELW8</accession>
<dbReference type="RefSeq" id="WP_002705089.1">
    <property type="nucleotide sequence ID" value="NZ_AGRW01000050.1"/>
</dbReference>
<protein>
    <submittedName>
        <fullName evidence="1">Uncharacterized protein</fullName>
    </submittedName>
</protein>
<dbReference type="AlphaFoldDB" id="H7ELW8"/>
<dbReference type="EMBL" id="AGRW01000050">
    <property type="protein sequence ID" value="EIC01376.1"/>
    <property type="molecule type" value="Genomic_DNA"/>
</dbReference>
<dbReference type="Proteomes" id="UP000003571">
    <property type="component" value="Unassembled WGS sequence"/>
</dbReference>
<gene>
    <name evidence="1" type="ORF">TresaDRAFT_1268</name>
</gene>
<organism evidence="1 2">
    <name type="scientific">Treponema saccharophilum DSM 2985</name>
    <dbReference type="NCBI Taxonomy" id="907348"/>
    <lineage>
        <taxon>Bacteria</taxon>
        <taxon>Pseudomonadati</taxon>
        <taxon>Spirochaetota</taxon>
        <taxon>Spirochaetia</taxon>
        <taxon>Spirochaetales</taxon>
        <taxon>Treponemataceae</taxon>
        <taxon>Treponema</taxon>
    </lineage>
</organism>